<evidence type="ECO:0000259" key="13">
    <source>
        <dbReference type="PROSITE" id="PS50893"/>
    </source>
</evidence>
<reference evidence="14 15" key="1">
    <citation type="submission" date="2022-09" db="EMBL/GenBank/DDBJ databases">
        <title>Enrichment on poylsaccharides allowed isolation of novel metabolic and taxonomic groups of Haloarchaea.</title>
        <authorList>
            <person name="Sorokin D.Y."/>
            <person name="Elcheninov A.G."/>
            <person name="Khizhniak T.V."/>
            <person name="Kolganova T.V."/>
            <person name="Kublanov I.V."/>
        </authorList>
    </citation>
    <scope>NUCLEOTIDE SEQUENCE [LARGE SCALE GENOMIC DNA]</scope>
    <source>
        <strain evidence="14 15">AArc-curdl1</strain>
    </source>
</reference>
<dbReference type="Pfam" id="PF08352">
    <property type="entry name" value="oligo_HPY"/>
    <property type="match status" value="1"/>
</dbReference>
<keyword evidence="15" id="KW-1185">Reference proteome</keyword>
<evidence type="ECO:0000256" key="11">
    <source>
        <dbReference type="ARBA" id="ARBA00044143"/>
    </source>
</evidence>
<dbReference type="InterPro" id="IPR017871">
    <property type="entry name" value="ABC_transporter-like_CS"/>
</dbReference>
<dbReference type="InterPro" id="IPR003593">
    <property type="entry name" value="AAA+_ATPase"/>
</dbReference>
<comment type="subunit">
    <text evidence="9">The complex is composed of two ATP-binding proteins (NikD and NikE), two transmembrane proteins (NikB and NikC) and a solute-binding protein (NikA).</text>
</comment>
<evidence type="ECO:0000256" key="12">
    <source>
        <dbReference type="ARBA" id="ARBA00048610"/>
    </source>
</evidence>
<evidence type="ECO:0000313" key="15">
    <source>
        <dbReference type="Proteomes" id="UP001321047"/>
    </source>
</evidence>
<dbReference type="GO" id="GO:0005886">
    <property type="term" value="C:plasma membrane"/>
    <property type="evidence" value="ECO:0007669"/>
    <property type="project" value="UniProtKB-SubCell"/>
</dbReference>
<dbReference type="CDD" id="cd03257">
    <property type="entry name" value="ABC_NikE_OppD_transporters"/>
    <property type="match status" value="1"/>
</dbReference>
<keyword evidence="6" id="KW-1278">Translocase</keyword>
<dbReference type="GO" id="GO:0015413">
    <property type="term" value="F:ABC-type nickel transporter activity"/>
    <property type="evidence" value="ECO:0007669"/>
    <property type="project" value="UniProtKB-EC"/>
</dbReference>
<dbReference type="Proteomes" id="UP001321047">
    <property type="component" value="Unassembled WGS sequence"/>
</dbReference>
<keyword evidence="2" id="KW-0813">Transport</keyword>
<dbReference type="PANTHER" id="PTHR43297">
    <property type="entry name" value="OLIGOPEPTIDE TRANSPORT ATP-BINDING PROTEIN APPD"/>
    <property type="match status" value="1"/>
</dbReference>
<dbReference type="FunFam" id="3.40.50.300:FF:000016">
    <property type="entry name" value="Oligopeptide ABC transporter ATP-binding component"/>
    <property type="match status" value="1"/>
</dbReference>
<dbReference type="Gene3D" id="3.40.50.300">
    <property type="entry name" value="P-loop containing nucleotide triphosphate hydrolases"/>
    <property type="match status" value="1"/>
</dbReference>
<dbReference type="PROSITE" id="PS50893">
    <property type="entry name" value="ABC_TRANSPORTER_2"/>
    <property type="match status" value="1"/>
</dbReference>
<dbReference type="AlphaFoldDB" id="A0AAP3E8L7"/>
<keyword evidence="8" id="KW-0472">Membrane</keyword>
<dbReference type="EMBL" id="JAOPJZ010000027">
    <property type="protein sequence ID" value="MCU4754017.1"/>
    <property type="molecule type" value="Genomic_DNA"/>
</dbReference>
<dbReference type="SUPFAM" id="SSF52540">
    <property type="entry name" value="P-loop containing nucleoside triphosphate hydrolases"/>
    <property type="match status" value="1"/>
</dbReference>
<keyword evidence="3" id="KW-1003">Cell membrane</keyword>
<keyword evidence="4" id="KW-0547">Nucleotide-binding</keyword>
<dbReference type="PROSITE" id="PS00211">
    <property type="entry name" value="ABC_TRANSPORTER_1"/>
    <property type="match status" value="1"/>
</dbReference>
<evidence type="ECO:0000256" key="1">
    <source>
        <dbReference type="ARBA" id="ARBA00004202"/>
    </source>
</evidence>
<name>A0AAP3E8L7_9EURY</name>
<dbReference type="NCBIfam" id="TIGR01727">
    <property type="entry name" value="oligo_HPY"/>
    <property type="match status" value="1"/>
</dbReference>
<keyword evidence="7" id="KW-0406">Ion transport</keyword>
<evidence type="ECO:0000256" key="5">
    <source>
        <dbReference type="ARBA" id="ARBA00022840"/>
    </source>
</evidence>
<dbReference type="InterPro" id="IPR003439">
    <property type="entry name" value="ABC_transporter-like_ATP-bd"/>
</dbReference>
<proteinExistence type="predicted"/>
<evidence type="ECO:0000256" key="7">
    <source>
        <dbReference type="ARBA" id="ARBA00023065"/>
    </source>
</evidence>
<comment type="catalytic activity">
    <reaction evidence="12">
        <text>Ni(2+)(out) + ATP + H2O = Ni(2+)(in) + ADP + phosphate + H(+)</text>
        <dbReference type="Rhea" id="RHEA:15557"/>
        <dbReference type="ChEBI" id="CHEBI:15377"/>
        <dbReference type="ChEBI" id="CHEBI:15378"/>
        <dbReference type="ChEBI" id="CHEBI:30616"/>
        <dbReference type="ChEBI" id="CHEBI:43474"/>
        <dbReference type="ChEBI" id="CHEBI:49786"/>
        <dbReference type="ChEBI" id="CHEBI:456216"/>
        <dbReference type="EC" id="7.2.2.11"/>
    </reaction>
    <physiologicalReaction direction="left-to-right" evidence="12">
        <dbReference type="Rhea" id="RHEA:15558"/>
    </physiologicalReaction>
</comment>
<keyword evidence="5 14" id="KW-0067">ATP-binding</keyword>
<comment type="subcellular location">
    <subcellularLocation>
        <location evidence="1">Cell membrane</location>
        <topology evidence="1">Peripheral membrane protein</topology>
    </subcellularLocation>
</comment>
<evidence type="ECO:0000256" key="4">
    <source>
        <dbReference type="ARBA" id="ARBA00022741"/>
    </source>
</evidence>
<evidence type="ECO:0000256" key="3">
    <source>
        <dbReference type="ARBA" id="ARBA00022475"/>
    </source>
</evidence>
<dbReference type="InterPro" id="IPR050388">
    <property type="entry name" value="ABC_Ni/Peptide_Import"/>
</dbReference>
<comment type="caution">
    <text evidence="14">The sequence shown here is derived from an EMBL/GenBank/DDBJ whole genome shotgun (WGS) entry which is preliminary data.</text>
</comment>
<feature type="domain" description="ABC transporter" evidence="13">
    <location>
        <begin position="6"/>
        <end position="268"/>
    </location>
</feature>
<dbReference type="EC" id="7.2.2.11" evidence="10"/>
<dbReference type="SMART" id="SM00382">
    <property type="entry name" value="AAA"/>
    <property type="match status" value="1"/>
</dbReference>
<dbReference type="InterPro" id="IPR013563">
    <property type="entry name" value="Oligopep_ABC_C"/>
</dbReference>
<evidence type="ECO:0000256" key="6">
    <source>
        <dbReference type="ARBA" id="ARBA00022967"/>
    </source>
</evidence>
<protein>
    <recommendedName>
        <fullName evidence="11">Nickel import system ATP-binding protein NikD</fullName>
        <ecNumber evidence="10">7.2.2.11</ecNumber>
    </recommendedName>
</protein>
<gene>
    <name evidence="14" type="ORF">OB919_18885</name>
</gene>
<accession>A0AAP3E8L7</accession>
<dbReference type="GO" id="GO:0016887">
    <property type="term" value="F:ATP hydrolysis activity"/>
    <property type="evidence" value="ECO:0007669"/>
    <property type="project" value="InterPro"/>
</dbReference>
<evidence type="ECO:0000256" key="2">
    <source>
        <dbReference type="ARBA" id="ARBA00022448"/>
    </source>
</evidence>
<evidence type="ECO:0000313" key="14">
    <source>
        <dbReference type="EMBL" id="MCU4754017.1"/>
    </source>
</evidence>
<dbReference type="GO" id="GO:0005524">
    <property type="term" value="F:ATP binding"/>
    <property type="evidence" value="ECO:0007669"/>
    <property type="project" value="UniProtKB-KW"/>
</dbReference>
<organism evidence="14 15">
    <name type="scientific">Natronosalvus hydrolyticus</name>
    <dbReference type="NCBI Taxonomy" id="2979988"/>
    <lineage>
        <taxon>Archaea</taxon>
        <taxon>Methanobacteriati</taxon>
        <taxon>Methanobacteriota</taxon>
        <taxon>Stenosarchaea group</taxon>
        <taxon>Halobacteria</taxon>
        <taxon>Halobacteriales</taxon>
        <taxon>Natrialbaceae</taxon>
        <taxon>Natronosalvus</taxon>
    </lineage>
</organism>
<dbReference type="InterPro" id="IPR027417">
    <property type="entry name" value="P-loop_NTPase"/>
</dbReference>
<dbReference type="Pfam" id="PF00005">
    <property type="entry name" value="ABC_tran"/>
    <property type="match status" value="1"/>
</dbReference>
<dbReference type="GO" id="GO:0015833">
    <property type="term" value="P:peptide transport"/>
    <property type="evidence" value="ECO:0007669"/>
    <property type="project" value="InterPro"/>
</dbReference>
<dbReference type="RefSeq" id="WP_342810323.1">
    <property type="nucleotide sequence ID" value="NZ_JAOPJZ010000027.1"/>
</dbReference>
<evidence type="ECO:0000256" key="8">
    <source>
        <dbReference type="ARBA" id="ARBA00023136"/>
    </source>
</evidence>
<evidence type="ECO:0000256" key="9">
    <source>
        <dbReference type="ARBA" id="ARBA00038669"/>
    </source>
</evidence>
<sequence>MSNPLLEVKDLHVEFDTYDGTAQVINGIDLIVERGETVAIVGESGCGKSVTVKTILGLLPEADISQGEILYKGENLLELSDAKRHARRGKEMSMIMQNPMSAINPVFTVGEQMLDVLKWQGQHRVGITDWVRDKFRSEAELRERAIDMLEQVDISAPERVFESYPVELSGGMRQRVLIAIALLLEPDFLIADEPGTALDVTTEANILELLDDIVEEHDTSVLYITHDLGVAREISDQLNVMYAGEIVETAPTETLFEDPQHPYTRGLLESIPQLSRGIGAGIPGKLPDYTDPPTGCRFADRCPHAETECREVVPHLRRTEPEHAAACHLFEGDPHLDRHQDAVTEFPYIGPPPWQADTDETEVDVR</sequence>
<evidence type="ECO:0000256" key="10">
    <source>
        <dbReference type="ARBA" id="ARBA00039098"/>
    </source>
</evidence>
<dbReference type="PANTHER" id="PTHR43297:SF13">
    <property type="entry name" value="NICKEL ABC TRANSPORTER, ATP-BINDING PROTEIN"/>
    <property type="match status" value="1"/>
</dbReference>